<dbReference type="EMBL" id="QRDY01000039">
    <property type="protein sequence ID" value="RED51749.1"/>
    <property type="molecule type" value="Genomic_DNA"/>
</dbReference>
<gene>
    <name evidence="2" type="ORF">DFP95_1396</name>
</gene>
<dbReference type="SUPFAM" id="SSF159888">
    <property type="entry name" value="YdhG-like"/>
    <property type="match status" value="1"/>
</dbReference>
<evidence type="ECO:0000313" key="2">
    <source>
        <dbReference type="EMBL" id="RED51749.1"/>
    </source>
</evidence>
<dbReference type="AlphaFoldDB" id="A0A3D9HQM9"/>
<reference evidence="2 3" key="1">
    <citation type="submission" date="2018-07" db="EMBL/GenBank/DDBJ databases">
        <title>Genomic Encyclopedia of Type Strains, Phase III (KMG-III): the genomes of soil and plant-associated and newly described type strains.</title>
        <authorList>
            <person name="Whitman W."/>
        </authorList>
    </citation>
    <scope>NUCLEOTIDE SEQUENCE [LARGE SCALE GENOMIC DNA]</scope>
    <source>
        <strain evidence="2 3">CECT 8236</strain>
    </source>
</reference>
<dbReference type="InterPro" id="IPR014922">
    <property type="entry name" value="YdhG-like"/>
</dbReference>
<comment type="caution">
    <text evidence="2">The sequence shown here is derived from an EMBL/GenBank/DDBJ whole genome shotgun (WGS) entry which is preliminary data.</text>
</comment>
<accession>A0A3D9HQM9</accession>
<evidence type="ECO:0000259" key="1">
    <source>
        <dbReference type="Pfam" id="PF08818"/>
    </source>
</evidence>
<name>A0A3D9HQM9_9BACL</name>
<dbReference type="Pfam" id="PF08818">
    <property type="entry name" value="DUF1801"/>
    <property type="match status" value="1"/>
</dbReference>
<dbReference type="Gene3D" id="3.90.1150.200">
    <property type="match status" value="1"/>
</dbReference>
<feature type="domain" description="YdhG-like" evidence="1">
    <location>
        <begin position="62"/>
        <end position="164"/>
    </location>
</feature>
<sequence>MICSYLPQDESGRVSVFNVKRGCVKMTSDQSKSGKSGKSDAKLTGIEQLEAFMNDLEHPLKPEIEVVLENISANYPQLKPHIKWNAPSFRYREEDRVTFNLRGKDYFLLVFHCGAKVKQRAEGAPLIDDPTGLLEWAAVDRATVKLTDMGDVLAKKDKLAEVIGMWLEVI</sequence>
<organism evidence="2 3">
    <name type="scientific">Cohnella lupini</name>
    <dbReference type="NCBI Taxonomy" id="1294267"/>
    <lineage>
        <taxon>Bacteria</taxon>
        <taxon>Bacillati</taxon>
        <taxon>Bacillota</taxon>
        <taxon>Bacilli</taxon>
        <taxon>Bacillales</taxon>
        <taxon>Paenibacillaceae</taxon>
        <taxon>Cohnella</taxon>
    </lineage>
</organism>
<keyword evidence="3" id="KW-1185">Reference proteome</keyword>
<evidence type="ECO:0000313" key="3">
    <source>
        <dbReference type="Proteomes" id="UP000256869"/>
    </source>
</evidence>
<protein>
    <submittedName>
        <fullName evidence="2">Uncharacterized protein DUF1801</fullName>
    </submittedName>
</protein>
<proteinExistence type="predicted"/>
<dbReference type="Proteomes" id="UP000256869">
    <property type="component" value="Unassembled WGS sequence"/>
</dbReference>